<protein>
    <submittedName>
        <fullName evidence="2">Xylosidase/arabinosidase</fullName>
    </submittedName>
</protein>
<feature type="non-terminal residue" evidence="2">
    <location>
        <position position="1"/>
    </location>
</feature>
<dbReference type="AlphaFoldDB" id="A0A2P6MTX4"/>
<accession>A0A2P6MTX4</accession>
<dbReference type="OrthoDB" id="2589715at2759"/>
<reference evidence="2 3" key="1">
    <citation type="journal article" date="2018" name="Genome Biol. Evol.">
        <title>Multiple Roots of Fruiting Body Formation in Amoebozoa.</title>
        <authorList>
            <person name="Hillmann F."/>
            <person name="Forbes G."/>
            <person name="Novohradska S."/>
            <person name="Ferling I."/>
            <person name="Riege K."/>
            <person name="Groth M."/>
            <person name="Westermann M."/>
            <person name="Marz M."/>
            <person name="Spaller T."/>
            <person name="Winckler T."/>
            <person name="Schaap P."/>
            <person name="Glockner G."/>
        </authorList>
    </citation>
    <scope>NUCLEOTIDE SEQUENCE [LARGE SCALE GENOMIC DNA]</scope>
    <source>
        <strain evidence="2 3">Jena</strain>
    </source>
</reference>
<name>A0A2P6MTX4_9EUKA</name>
<gene>
    <name evidence="2" type="ORF">PROFUN_15172</name>
</gene>
<dbReference type="InParanoid" id="A0A2P6MTX4"/>
<keyword evidence="1" id="KW-0472">Membrane</keyword>
<dbReference type="STRING" id="1890364.A0A2P6MTX4"/>
<keyword evidence="1" id="KW-0812">Transmembrane</keyword>
<keyword evidence="3" id="KW-1185">Reference proteome</keyword>
<evidence type="ECO:0000313" key="2">
    <source>
        <dbReference type="EMBL" id="PRP75158.1"/>
    </source>
</evidence>
<comment type="caution">
    <text evidence="2">The sequence shown here is derived from an EMBL/GenBank/DDBJ whole genome shotgun (WGS) entry which is preliminary data.</text>
</comment>
<dbReference type="Gene3D" id="3.20.20.80">
    <property type="entry name" value="Glycosidases"/>
    <property type="match status" value="1"/>
</dbReference>
<evidence type="ECO:0000313" key="3">
    <source>
        <dbReference type="Proteomes" id="UP000241769"/>
    </source>
</evidence>
<sequence>NLSQIITASCPLVFPCFSSHRVFFFFSLDVVDHYSCSSNSDGSGATDYLTYVQKPSTLVTPWLDKPTKMRVLLLLLLYVAIVSAAVNSKTIAGKTIYGYQAWFRCPGDGSGWPTYWHWTESSSQPPNNQTIRVDLFPDVSEYPSECLCPTQLSRADGTPLKLYSSFCTGVIDTHFKWMKKYNIDGVFVQRFFGYQNNPDTAQILQKVRAAAEKYGRVFAVEYDMSGAAGDQIQDFLTKDWEYLTNTLHITDSPAYLHHNNLPVLEIWGFFKERMTPQQATNALNYFKPKTFLIAGVNWIWRFEDVKNNDPYAQVYKIPHVIQPWMVGAFDEGGFQGSWPQLLKDDMDYARSIGVEYSPVLWPGFSWRNMHVNHNPPQDAKLNQVPRDGGKFIKAQAEVHIANKPLFLFLAMFDEVDEGTAQFKVVATRENAPVSPPFVTLDMDGYKMNKDAYLVIAGGITKKFHQVWGN</sequence>
<feature type="transmembrane region" description="Helical" evidence="1">
    <location>
        <begin position="71"/>
        <end position="88"/>
    </location>
</feature>
<keyword evidence="1" id="KW-1133">Transmembrane helix</keyword>
<dbReference type="EMBL" id="MDYQ01000417">
    <property type="protein sequence ID" value="PRP75158.1"/>
    <property type="molecule type" value="Genomic_DNA"/>
</dbReference>
<dbReference type="CDD" id="cd11576">
    <property type="entry name" value="GH99_GH71_like_2"/>
    <property type="match status" value="1"/>
</dbReference>
<evidence type="ECO:0000256" key="1">
    <source>
        <dbReference type="SAM" id="Phobius"/>
    </source>
</evidence>
<proteinExistence type="predicted"/>
<organism evidence="2 3">
    <name type="scientific">Planoprotostelium fungivorum</name>
    <dbReference type="NCBI Taxonomy" id="1890364"/>
    <lineage>
        <taxon>Eukaryota</taxon>
        <taxon>Amoebozoa</taxon>
        <taxon>Evosea</taxon>
        <taxon>Variosea</taxon>
        <taxon>Cavosteliida</taxon>
        <taxon>Cavosteliaceae</taxon>
        <taxon>Planoprotostelium</taxon>
    </lineage>
</organism>
<dbReference type="Proteomes" id="UP000241769">
    <property type="component" value="Unassembled WGS sequence"/>
</dbReference>